<sequence length="383" mass="43841">MTSTLTATPKKRIESIDILRGIIMVIMALDHTRDFFMPQEGPHAVNPTDLSRASDALFLTRFITHFCAPIFVFLAGVSVMFVLSRRTKAQASGFLISRGLWLILLEVTVIGFAWNVRIDPHFVFVQVIWAIGVSMIVLAGLIWLPKPVIALFGLILIFGHNAFDKVKTTDFSEGGAILWQFLHVQGLADFHNGYRVFVLYPLIPWISVMAVGYVFGSIFKMDAAKRKRLLLTIGTSSLILFVILRSGNFYGDLLPWKEQGSLERNLLSFINVTKYPPSLDYLLITLGVANLALAGLENVKSRFTDWMLVYGRVPLFYYILHFYLLLFFAGIAYFGIKIITRDVGVPLYGVYLIWLTIVFILYFPCRWYMKYKMTHKQWWLSYL</sequence>
<evidence type="ECO:0000313" key="4">
    <source>
        <dbReference type="Proteomes" id="UP000282759"/>
    </source>
</evidence>
<proteinExistence type="predicted"/>
<dbReference type="Proteomes" id="UP000282759">
    <property type="component" value="Unassembled WGS sequence"/>
</dbReference>
<feature type="domain" description="Heparan-alpha-glucosaminide N-acetyltransferase catalytic" evidence="2">
    <location>
        <begin position="12"/>
        <end position="242"/>
    </location>
</feature>
<reference evidence="3 4" key="1">
    <citation type="submission" date="2019-01" db="EMBL/GenBank/DDBJ databases">
        <authorList>
            <person name="Chen W.-M."/>
        </authorList>
    </citation>
    <scope>NUCLEOTIDE SEQUENCE [LARGE SCALE GENOMIC DNA]</scope>
    <source>
        <strain evidence="3 4">YBJ-36</strain>
    </source>
</reference>
<dbReference type="InterPro" id="IPR012429">
    <property type="entry name" value="HGSNAT_cat"/>
</dbReference>
<dbReference type="AlphaFoldDB" id="A0A3S2UJT1"/>
<evidence type="ECO:0000313" key="3">
    <source>
        <dbReference type="EMBL" id="RVT99800.1"/>
    </source>
</evidence>
<dbReference type="PANTHER" id="PTHR40407">
    <property type="entry name" value="MEMBRANE PROTEIN-LIKE PROTEIN"/>
    <property type="match status" value="1"/>
</dbReference>
<evidence type="ECO:0000256" key="1">
    <source>
        <dbReference type="SAM" id="Phobius"/>
    </source>
</evidence>
<name>A0A3S2UJT1_9SPHI</name>
<dbReference type="EMBL" id="SACK01000007">
    <property type="protein sequence ID" value="RVT99800.1"/>
    <property type="molecule type" value="Genomic_DNA"/>
</dbReference>
<organism evidence="3 4">
    <name type="scientific">Mucilaginibacter limnophilus</name>
    <dbReference type="NCBI Taxonomy" id="1932778"/>
    <lineage>
        <taxon>Bacteria</taxon>
        <taxon>Pseudomonadati</taxon>
        <taxon>Bacteroidota</taxon>
        <taxon>Sphingobacteriia</taxon>
        <taxon>Sphingobacteriales</taxon>
        <taxon>Sphingobacteriaceae</taxon>
        <taxon>Mucilaginibacter</taxon>
    </lineage>
</organism>
<keyword evidence="4" id="KW-1185">Reference proteome</keyword>
<feature type="transmembrane region" description="Helical" evidence="1">
    <location>
        <begin position="278"/>
        <end position="296"/>
    </location>
</feature>
<dbReference type="RefSeq" id="WP_127706466.1">
    <property type="nucleotide sequence ID" value="NZ_SACK01000007.1"/>
</dbReference>
<keyword evidence="1" id="KW-1133">Transmembrane helix</keyword>
<protein>
    <submittedName>
        <fullName evidence="3">DUF1624 domain-containing protein</fullName>
    </submittedName>
</protein>
<feature type="transmembrane region" description="Helical" evidence="1">
    <location>
        <begin position="122"/>
        <end position="141"/>
    </location>
</feature>
<feature type="transmembrane region" description="Helical" evidence="1">
    <location>
        <begin position="197"/>
        <end position="216"/>
    </location>
</feature>
<keyword evidence="1" id="KW-0472">Membrane</keyword>
<feature type="transmembrane region" description="Helical" evidence="1">
    <location>
        <begin position="348"/>
        <end position="369"/>
    </location>
</feature>
<gene>
    <name evidence="3" type="ORF">EOD41_15270</name>
</gene>
<comment type="caution">
    <text evidence="3">The sequence shown here is derived from an EMBL/GenBank/DDBJ whole genome shotgun (WGS) entry which is preliminary data.</text>
</comment>
<feature type="transmembrane region" description="Helical" evidence="1">
    <location>
        <begin position="316"/>
        <end position="336"/>
    </location>
</feature>
<dbReference type="PANTHER" id="PTHR40407:SF1">
    <property type="entry name" value="HEPARAN-ALPHA-GLUCOSAMINIDE N-ACETYLTRANSFERASE CATALYTIC DOMAIN-CONTAINING PROTEIN"/>
    <property type="match status" value="1"/>
</dbReference>
<evidence type="ECO:0000259" key="2">
    <source>
        <dbReference type="Pfam" id="PF07786"/>
    </source>
</evidence>
<dbReference type="OrthoDB" id="508112at2"/>
<dbReference type="Pfam" id="PF07786">
    <property type="entry name" value="HGSNAT_cat"/>
    <property type="match status" value="1"/>
</dbReference>
<accession>A0A3S2UJT1</accession>
<feature type="transmembrane region" description="Helical" evidence="1">
    <location>
        <begin position="95"/>
        <end position="116"/>
    </location>
</feature>
<keyword evidence="1" id="KW-0812">Transmembrane</keyword>
<feature type="transmembrane region" description="Helical" evidence="1">
    <location>
        <begin position="62"/>
        <end position="83"/>
    </location>
</feature>
<feature type="transmembrane region" description="Helical" evidence="1">
    <location>
        <begin position="228"/>
        <end position="247"/>
    </location>
</feature>